<dbReference type="RefSeq" id="WP_092724189.1">
    <property type="nucleotide sequence ID" value="NZ_FNNO01000010.1"/>
</dbReference>
<evidence type="ECO:0000313" key="1">
    <source>
        <dbReference type="EMBL" id="SDX16400.1"/>
    </source>
</evidence>
<reference evidence="1 2" key="1">
    <citation type="submission" date="2016-10" db="EMBL/GenBank/DDBJ databases">
        <authorList>
            <person name="Varghese N."/>
            <person name="Submissions S."/>
        </authorList>
    </citation>
    <scope>NUCLEOTIDE SEQUENCE [LARGE SCALE GENOMIC DNA]</scope>
    <source>
        <strain evidence="1 2">DSM 25353</strain>
    </source>
</reference>
<sequence length="100" mass="10999">MGKKIINIFLVLVLSVQMLPVQQMGRMLFSNQFNEEIPHSVDAAKSIMKKADGKSDFVTPPVVCIYASIIYLHKPQPAEADAIPLNYATDILVPPPNCCA</sequence>
<gene>
    <name evidence="1" type="ORF">SAMN05444410_1106</name>
</gene>
<name>A0A8X8II53_9BACT</name>
<dbReference type="Proteomes" id="UP000198711">
    <property type="component" value="Unassembled WGS sequence"/>
</dbReference>
<comment type="caution">
    <text evidence="1">The sequence shown here is derived from an EMBL/GenBank/DDBJ whole genome shotgun (WGS) entry which is preliminary data.</text>
</comment>
<keyword evidence="2" id="KW-1185">Reference proteome</keyword>
<dbReference type="AlphaFoldDB" id="A0A8X8II53"/>
<proteinExistence type="predicted"/>
<evidence type="ECO:0000313" key="2">
    <source>
        <dbReference type="Proteomes" id="UP000198711"/>
    </source>
</evidence>
<protein>
    <submittedName>
        <fullName evidence="1">Uncharacterized protein</fullName>
    </submittedName>
</protein>
<dbReference type="EMBL" id="FNNO01000010">
    <property type="protein sequence ID" value="SDX16400.1"/>
    <property type="molecule type" value="Genomic_DNA"/>
</dbReference>
<accession>A0A8X8II53</accession>
<organism evidence="1 2">
    <name type="scientific">Hydrobacter penzbergensis</name>
    <dbReference type="NCBI Taxonomy" id="1235997"/>
    <lineage>
        <taxon>Bacteria</taxon>
        <taxon>Pseudomonadati</taxon>
        <taxon>Bacteroidota</taxon>
        <taxon>Chitinophagia</taxon>
        <taxon>Chitinophagales</taxon>
        <taxon>Chitinophagaceae</taxon>
        <taxon>Hydrobacter</taxon>
    </lineage>
</organism>